<keyword evidence="2" id="KW-1185">Reference proteome</keyword>
<accession>A0A4R5BNE6</accession>
<dbReference type="AlphaFoldDB" id="A0A4R5BNE6"/>
<comment type="caution">
    <text evidence="1">The sequence shown here is derived from an EMBL/GenBank/DDBJ whole genome shotgun (WGS) entry which is preliminary data.</text>
</comment>
<gene>
    <name evidence="1" type="ORF">E1202_17685</name>
</gene>
<proteinExistence type="predicted"/>
<organism evidence="1 2">
    <name type="scientific">Saccharopolyspora karakumensis</name>
    <dbReference type="NCBI Taxonomy" id="2530386"/>
    <lineage>
        <taxon>Bacteria</taxon>
        <taxon>Bacillati</taxon>
        <taxon>Actinomycetota</taxon>
        <taxon>Actinomycetes</taxon>
        <taxon>Pseudonocardiales</taxon>
        <taxon>Pseudonocardiaceae</taxon>
        <taxon>Saccharopolyspora</taxon>
    </lineage>
</organism>
<name>A0A4R5BNE6_9PSEU</name>
<dbReference type="Proteomes" id="UP000294723">
    <property type="component" value="Unassembled WGS sequence"/>
</dbReference>
<sequence>MTQEPVHLDDHHVLIHASRGQVWQAVLDQSEKILSRGKPIAWILGANPPNGFAVTAEEPHRRLDLSGRHRLATYLLRFELADPPEQEGSTVLVARSYADFHGLIGRGYRAALLASGGHVAAVRLMLRAVRTAATKR</sequence>
<reference evidence="1 2" key="1">
    <citation type="submission" date="2019-03" db="EMBL/GenBank/DDBJ databases">
        <title>Draft genome sequences of novel Actinobacteria.</title>
        <authorList>
            <person name="Sahin N."/>
            <person name="Ay H."/>
            <person name="Saygin H."/>
        </authorList>
    </citation>
    <scope>NUCLEOTIDE SEQUENCE [LARGE SCALE GENOMIC DNA]</scope>
    <source>
        <strain evidence="1 2">5K548</strain>
    </source>
</reference>
<evidence type="ECO:0000313" key="1">
    <source>
        <dbReference type="EMBL" id="TDD86916.1"/>
    </source>
</evidence>
<evidence type="ECO:0000313" key="2">
    <source>
        <dbReference type="Proteomes" id="UP000294723"/>
    </source>
</evidence>
<evidence type="ECO:0008006" key="3">
    <source>
        <dbReference type="Google" id="ProtNLM"/>
    </source>
</evidence>
<protein>
    <recommendedName>
        <fullName evidence="3">Polyketide cyclase / dehydrase and lipid transport</fullName>
    </recommendedName>
</protein>
<dbReference type="RefSeq" id="WP_132684263.1">
    <property type="nucleotide sequence ID" value="NZ_SMLA01000026.1"/>
</dbReference>
<dbReference type="EMBL" id="SMLA01000026">
    <property type="protein sequence ID" value="TDD86916.1"/>
    <property type="molecule type" value="Genomic_DNA"/>
</dbReference>